<gene>
    <name evidence="1" type="ORF">AVEN_233288_1</name>
</gene>
<organism evidence="1 2">
    <name type="scientific">Araneus ventricosus</name>
    <name type="common">Orbweaver spider</name>
    <name type="synonym">Epeira ventricosa</name>
    <dbReference type="NCBI Taxonomy" id="182803"/>
    <lineage>
        <taxon>Eukaryota</taxon>
        <taxon>Metazoa</taxon>
        <taxon>Ecdysozoa</taxon>
        <taxon>Arthropoda</taxon>
        <taxon>Chelicerata</taxon>
        <taxon>Arachnida</taxon>
        <taxon>Araneae</taxon>
        <taxon>Araneomorphae</taxon>
        <taxon>Entelegynae</taxon>
        <taxon>Araneoidea</taxon>
        <taxon>Araneidae</taxon>
        <taxon>Araneus</taxon>
    </lineage>
</organism>
<evidence type="ECO:0000313" key="2">
    <source>
        <dbReference type="Proteomes" id="UP000499080"/>
    </source>
</evidence>
<accession>A0A4Y2MY11</accession>
<protein>
    <submittedName>
        <fullName evidence="1">Uncharacterized protein</fullName>
    </submittedName>
</protein>
<feature type="non-terminal residue" evidence="1">
    <location>
        <position position="33"/>
    </location>
</feature>
<keyword evidence="2" id="KW-1185">Reference proteome</keyword>
<name>A0A4Y2MY11_ARAVE</name>
<dbReference type="EMBL" id="BGPR01007970">
    <property type="protein sequence ID" value="GBN30727.1"/>
    <property type="molecule type" value="Genomic_DNA"/>
</dbReference>
<evidence type="ECO:0000313" key="1">
    <source>
        <dbReference type="EMBL" id="GBN30727.1"/>
    </source>
</evidence>
<dbReference type="Proteomes" id="UP000499080">
    <property type="component" value="Unassembled WGS sequence"/>
</dbReference>
<reference evidence="1 2" key="1">
    <citation type="journal article" date="2019" name="Sci. Rep.">
        <title>Orb-weaving spider Araneus ventricosus genome elucidates the spidroin gene catalogue.</title>
        <authorList>
            <person name="Kono N."/>
            <person name="Nakamura H."/>
            <person name="Ohtoshi R."/>
            <person name="Moran D.A.P."/>
            <person name="Shinohara A."/>
            <person name="Yoshida Y."/>
            <person name="Fujiwara M."/>
            <person name="Mori M."/>
            <person name="Tomita M."/>
            <person name="Arakawa K."/>
        </authorList>
    </citation>
    <scope>NUCLEOTIDE SEQUENCE [LARGE SCALE GENOMIC DNA]</scope>
</reference>
<proteinExistence type="predicted"/>
<comment type="caution">
    <text evidence="1">The sequence shown here is derived from an EMBL/GenBank/DDBJ whole genome shotgun (WGS) entry which is preliminary data.</text>
</comment>
<sequence length="33" mass="3804">MGLEVDNNDVDELMEENSKELSTEVLMELQYVS</sequence>
<dbReference type="AlphaFoldDB" id="A0A4Y2MY11"/>